<keyword evidence="2" id="KW-1185">Reference proteome</keyword>
<comment type="caution">
    <text evidence="1">The sequence shown here is derived from an EMBL/GenBank/DDBJ whole genome shotgun (WGS) entry which is preliminary data.</text>
</comment>
<reference evidence="1 2" key="1">
    <citation type="submission" date="2023-01" db="EMBL/GenBank/DDBJ databases">
        <title>Analysis of 21 Apiospora genomes using comparative genomics revels a genus with tremendous synthesis potential of carbohydrate active enzymes and secondary metabolites.</title>
        <authorList>
            <person name="Sorensen T."/>
        </authorList>
    </citation>
    <scope>NUCLEOTIDE SEQUENCE [LARGE SCALE GENOMIC DNA]</scope>
    <source>
        <strain evidence="1 2">CBS 33761</strain>
    </source>
</reference>
<name>A0ABR1UCN1_9PEZI</name>
<protein>
    <submittedName>
        <fullName evidence="1">Uncharacterized protein</fullName>
    </submittedName>
</protein>
<organism evidence="1 2">
    <name type="scientific">Apiospora rasikravindrae</name>
    <dbReference type="NCBI Taxonomy" id="990691"/>
    <lineage>
        <taxon>Eukaryota</taxon>
        <taxon>Fungi</taxon>
        <taxon>Dikarya</taxon>
        <taxon>Ascomycota</taxon>
        <taxon>Pezizomycotina</taxon>
        <taxon>Sordariomycetes</taxon>
        <taxon>Xylariomycetidae</taxon>
        <taxon>Amphisphaeriales</taxon>
        <taxon>Apiosporaceae</taxon>
        <taxon>Apiospora</taxon>
    </lineage>
</organism>
<proteinExistence type="predicted"/>
<accession>A0ABR1UCN1</accession>
<evidence type="ECO:0000313" key="2">
    <source>
        <dbReference type="Proteomes" id="UP001444661"/>
    </source>
</evidence>
<dbReference type="Proteomes" id="UP001444661">
    <property type="component" value="Unassembled WGS sequence"/>
</dbReference>
<gene>
    <name evidence="1" type="ORF">PG993_001694</name>
</gene>
<dbReference type="EMBL" id="JAQQWK010000001">
    <property type="protein sequence ID" value="KAK8056467.1"/>
    <property type="molecule type" value="Genomic_DNA"/>
</dbReference>
<evidence type="ECO:0000313" key="1">
    <source>
        <dbReference type="EMBL" id="KAK8056467.1"/>
    </source>
</evidence>
<sequence>MGSTSSLVHRFSAASECKARGPRVVDERADTRIQKAAVTRSVLKSKIMKRTDGTDDIGRRADVFANSNATIYKKRLNPEKRNTNIGWHRPVPLENP</sequence>